<comment type="caution">
    <text evidence="2">The sequence shown here is derived from an EMBL/GenBank/DDBJ whole genome shotgun (WGS) entry which is preliminary data.</text>
</comment>
<dbReference type="PANTHER" id="PTHR43717">
    <property type="entry name" value="ANAEROBIC NITRIC OXIDE REDUCTASE FLAVORUBREDOXIN"/>
    <property type="match status" value="1"/>
</dbReference>
<protein>
    <submittedName>
        <fullName evidence="2">MBL fold metallo-hydrolase</fullName>
    </submittedName>
</protein>
<dbReference type="RefSeq" id="WP_160746688.1">
    <property type="nucleotide sequence ID" value="NZ_WTYK01000004.1"/>
</dbReference>
<organism evidence="2 3">
    <name type="scientific">Croceibacterium soli</name>
    <dbReference type="NCBI Taxonomy" id="1739690"/>
    <lineage>
        <taxon>Bacteria</taxon>
        <taxon>Pseudomonadati</taxon>
        <taxon>Pseudomonadota</taxon>
        <taxon>Alphaproteobacteria</taxon>
        <taxon>Sphingomonadales</taxon>
        <taxon>Erythrobacteraceae</taxon>
        <taxon>Croceibacterium</taxon>
    </lineage>
</organism>
<evidence type="ECO:0000313" key="3">
    <source>
        <dbReference type="Proteomes" id="UP000469159"/>
    </source>
</evidence>
<dbReference type="InterPro" id="IPR045761">
    <property type="entry name" value="ODP_dom"/>
</dbReference>
<name>A0A6I4USW8_9SPHN</name>
<dbReference type="Proteomes" id="UP000469159">
    <property type="component" value="Unassembled WGS sequence"/>
</dbReference>
<dbReference type="SUPFAM" id="SSF56281">
    <property type="entry name" value="Metallo-hydrolase/oxidoreductase"/>
    <property type="match status" value="1"/>
</dbReference>
<dbReference type="Pfam" id="PF19583">
    <property type="entry name" value="ODP"/>
    <property type="match status" value="1"/>
</dbReference>
<sequence length="242" mass="26332">METKADEIANGIYRLSTYVPGIAPPDGLTFNQFLITAREPLLFHCGPRAMFPSVSAAVSIILPVEQLRWISFGHIEADECGAMNLWLEAAPEAQVIYSELGCEISVNDLADRPPRALARDEVLDLGGKRVRVIATPHVPHAWEAQVLYEETTETLFCGDLFTHVGDGEPLTREGIVGPAIAAEQMFHFTSLGPFTAPTIRKLAELTPKRLALMHGSSFEGHAAGELNALANRYEELVQAAAA</sequence>
<dbReference type="PANTHER" id="PTHR43717:SF1">
    <property type="entry name" value="ANAEROBIC NITRIC OXIDE REDUCTASE FLAVORUBREDOXIN"/>
    <property type="match status" value="1"/>
</dbReference>
<evidence type="ECO:0000259" key="1">
    <source>
        <dbReference type="Pfam" id="PF19583"/>
    </source>
</evidence>
<keyword evidence="2" id="KW-0378">Hydrolase</keyword>
<feature type="domain" description="ODP" evidence="1">
    <location>
        <begin position="29"/>
        <end position="166"/>
    </location>
</feature>
<dbReference type="InterPro" id="IPR036866">
    <property type="entry name" value="RibonucZ/Hydroxyglut_hydro"/>
</dbReference>
<dbReference type="OrthoDB" id="9800607at2"/>
<evidence type="ECO:0000313" key="2">
    <source>
        <dbReference type="EMBL" id="MXP41851.1"/>
    </source>
</evidence>
<accession>A0A6I4USW8</accession>
<dbReference type="GO" id="GO:0016787">
    <property type="term" value="F:hydrolase activity"/>
    <property type="evidence" value="ECO:0007669"/>
    <property type="project" value="UniProtKB-KW"/>
</dbReference>
<keyword evidence="3" id="KW-1185">Reference proteome</keyword>
<dbReference type="Gene3D" id="3.60.15.10">
    <property type="entry name" value="Ribonuclease Z/Hydroxyacylglutathione hydrolase-like"/>
    <property type="match status" value="1"/>
</dbReference>
<gene>
    <name evidence="2" type="ORF">GRI75_09380</name>
</gene>
<reference evidence="2 3" key="1">
    <citation type="submission" date="2019-12" db="EMBL/GenBank/DDBJ databases">
        <title>Genomic-based taxomic classification of the family Erythrobacteraceae.</title>
        <authorList>
            <person name="Xu L."/>
        </authorList>
    </citation>
    <scope>NUCLEOTIDE SEQUENCE [LARGE SCALE GENOMIC DNA]</scope>
    <source>
        <strain evidence="2 3">MCCC 1K02066</strain>
    </source>
</reference>
<dbReference type="AlphaFoldDB" id="A0A6I4USW8"/>
<dbReference type="EMBL" id="WTYK01000004">
    <property type="protein sequence ID" value="MXP41851.1"/>
    <property type="molecule type" value="Genomic_DNA"/>
</dbReference>
<proteinExistence type="predicted"/>